<protein>
    <recommendedName>
        <fullName evidence="1">IrrE N-terminal-like domain-containing protein</fullName>
    </recommendedName>
</protein>
<dbReference type="AlphaFoldDB" id="A0A1T4KIH5"/>
<accession>A0A1T4KIH5</accession>
<dbReference type="PANTHER" id="PTHR43236">
    <property type="entry name" value="ANTITOXIN HIGA1"/>
    <property type="match status" value="1"/>
</dbReference>
<evidence type="ECO:0000259" key="1">
    <source>
        <dbReference type="Pfam" id="PF06114"/>
    </source>
</evidence>
<name>A0A1T4KIH5_PORCN</name>
<proteinExistence type="predicted"/>
<evidence type="ECO:0000313" key="2">
    <source>
        <dbReference type="EMBL" id="SJZ42175.1"/>
    </source>
</evidence>
<reference evidence="2 3" key="1">
    <citation type="submission" date="2017-02" db="EMBL/GenBank/DDBJ databases">
        <authorList>
            <person name="Peterson S.W."/>
        </authorList>
    </citation>
    <scope>NUCLEOTIDE SEQUENCE [LARGE SCALE GENOMIC DNA]</scope>
    <source>
        <strain evidence="2 3">ATCC 700135</strain>
    </source>
</reference>
<dbReference type="InterPro" id="IPR052345">
    <property type="entry name" value="Rad_response_metalloprotease"/>
</dbReference>
<dbReference type="Gene3D" id="1.10.10.2910">
    <property type="match status" value="1"/>
</dbReference>
<feature type="domain" description="IrrE N-terminal-like" evidence="1">
    <location>
        <begin position="190"/>
        <end position="293"/>
    </location>
</feature>
<dbReference type="RefSeq" id="WP_025839115.1">
    <property type="nucleotide sequence ID" value="NZ_FUWL01000005.1"/>
</dbReference>
<gene>
    <name evidence="2" type="ORF">SAMN02745205_00744</name>
</gene>
<dbReference type="Proteomes" id="UP000189956">
    <property type="component" value="Unassembled WGS sequence"/>
</dbReference>
<organism evidence="2 3">
    <name type="scientific">Porphyromonas cangingivalis</name>
    <dbReference type="NCBI Taxonomy" id="36874"/>
    <lineage>
        <taxon>Bacteria</taxon>
        <taxon>Pseudomonadati</taxon>
        <taxon>Bacteroidota</taxon>
        <taxon>Bacteroidia</taxon>
        <taxon>Bacteroidales</taxon>
        <taxon>Porphyromonadaceae</taxon>
        <taxon>Porphyromonas</taxon>
    </lineage>
</organism>
<dbReference type="InterPro" id="IPR010359">
    <property type="entry name" value="IrrE_HExxH"/>
</dbReference>
<sequence length="376" mass="42437">MAKKRIEVRPEMLKWAIERADRNLDEVMSTDSKVESWILGEKHPTLKQLEDFASSFHIPFPYLLLDAPIDEPVPIPLFRTSGRSDTMSLNLRDMIANVRYRQEWVREYMEELEFDPLPFVGRYAGESNVDYKEVAADIRNTLGLPSPLAMDANNWEDAKKILKQHIEEAGIFVSISGTVGTNTRRTIDVEECRGFVLIDDIAPFIFVNGRDAQAAQSFTLAHELAHVWLGNSRAFSGVLTELANDKDEALADKIAAEFLVPESDLLSLSPKSGNIPSLAKSFKVSQIVIARRLLDLGILSRSEFFDFYREQQQKANKPKTSSGGNFYATHKLRLGERFTAFLNSAVTSNNILYKDAFRLSGLSAKTYDNLLNKSHL</sequence>
<dbReference type="EMBL" id="FUWL01000005">
    <property type="protein sequence ID" value="SJZ42175.1"/>
    <property type="molecule type" value="Genomic_DNA"/>
</dbReference>
<dbReference type="Pfam" id="PF06114">
    <property type="entry name" value="Peptidase_M78"/>
    <property type="match status" value="1"/>
</dbReference>
<evidence type="ECO:0000313" key="3">
    <source>
        <dbReference type="Proteomes" id="UP000189956"/>
    </source>
</evidence>
<dbReference type="PANTHER" id="PTHR43236:SF2">
    <property type="entry name" value="BLL0069 PROTEIN"/>
    <property type="match status" value="1"/>
</dbReference>